<sequence length="314" mass="31668">MIEKLGSVKGLGIAALVGALLTAGCGEKGQDTETDTSTPTTDPTTDPGTESNTGPTTGPTTGSTTEPTTPTGTSTEGDTDSPTTTDPTTEGGTSMCNPKIQDCPEGQKCVAYDSMAMNYWDANKCVDEPVNGGVVGDPCNINAGESVFSGLDNCSKGTICLNFDFETGQGGTCTAYCGEGNSCGDGELCLETANEGVLPICLKSCDPLLQDCEGMQGCYGDASFGGFICFSPDPGANTGDDNSPCEYTNACLAGFSCQAAETVEGCDEGSTGCCTPFCSVSGGDADCAPSEDCVPFFADPPPGTDDVGVCVIPS</sequence>
<reference evidence="2 3" key="1">
    <citation type="submission" date="2022-11" db="EMBL/GenBank/DDBJ databases">
        <title>Minimal conservation of predation-associated metabolite biosynthetic gene clusters underscores biosynthetic potential of Myxococcota including descriptions for ten novel species: Archangium lansinium sp. nov., Myxococcus landrumus sp. nov., Nannocystis bai.</title>
        <authorList>
            <person name="Ahearne A."/>
            <person name="Stevens C."/>
            <person name="Dowd S."/>
        </authorList>
    </citation>
    <scope>NUCLEOTIDE SEQUENCE [LARGE SCALE GENOMIC DNA]</scope>
    <source>
        <strain evidence="2 3">NCELM</strain>
    </source>
</reference>
<dbReference type="RefSeq" id="WP_272008354.1">
    <property type="nucleotide sequence ID" value="NZ_JAQNDN010000024.1"/>
</dbReference>
<evidence type="ECO:0000313" key="3">
    <source>
        <dbReference type="Proteomes" id="UP001217838"/>
    </source>
</evidence>
<name>A0ABT5BJE1_9BACT</name>
<evidence type="ECO:0000256" key="1">
    <source>
        <dbReference type="SAM" id="MobiDB-lite"/>
    </source>
</evidence>
<keyword evidence="3" id="KW-1185">Reference proteome</keyword>
<accession>A0ABT5BJE1</accession>
<dbReference type="EMBL" id="JAQNDN010000024">
    <property type="protein sequence ID" value="MDC0674270.1"/>
    <property type="molecule type" value="Genomic_DNA"/>
</dbReference>
<protein>
    <submittedName>
        <fullName evidence="2">Uncharacterized protein</fullName>
    </submittedName>
</protein>
<organism evidence="2 3">
    <name type="scientific">Nannocystis radixulma</name>
    <dbReference type="NCBI Taxonomy" id="2995305"/>
    <lineage>
        <taxon>Bacteria</taxon>
        <taxon>Pseudomonadati</taxon>
        <taxon>Myxococcota</taxon>
        <taxon>Polyangia</taxon>
        <taxon>Nannocystales</taxon>
        <taxon>Nannocystaceae</taxon>
        <taxon>Nannocystis</taxon>
    </lineage>
</organism>
<comment type="caution">
    <text evidence="2">The sequence shown here is derived from an EMBL/GenBank/DDBJ whole genome shotgun (WGS) entry which is preliminary data.</text>
</comment>
<gene>
    <name evidence="2" type="ORF">POL58_41365</name>
</gene>
<dbReference type="Proteomes" id="UP001217838">
    <property type="component" value="Unassembled WGS sequence"/>
</dbReference>
<dbReference type="PROSITE" id="PS51257">
    <property type="entry name" value="PROKAR_LIPOPROTEIN"/>
    <property type="match status" value="1"/>
</dbReference>
<feature type="region of interest" description="Disordered" evidence="1">
    <location>
        <begin position="27"/>
        <end position="97"/>
    </location>
</feature>
<feature type="compositionally biased region" description="Low complexity" evidence="1">
    <location>
        <begin position="35"/>
        <end position="94"/>
    </location>
</feature>
<evidence type="ECO:0000313" key="2">
    <source>
        <dbReference type="EMBL" id="MDC0674270.1"/>
    </source>
</evidence>
<proteinExistence type="predicted"/>